<gene>
    <name evidence="3" type="ORF">K461DRAFT_225842</name>
</gene>
<comment type="caution">
    <text evidence="3">The sequence shown here is derived from an EMBL/GenBank/DDBJ whole genome shotgun (WGS) entry which is preliminary data.</text>
</comment>
<reference evidence="3" key="1">
    <citation type="journal article" date="2020" name="Stud. Mycol.">
        <title>101 Dothideomycetes genomes: a test case for predicting lifestyles and emergence of pathogens.</title>
        <authorList>
            <person name="Haridas S."/>
            <person name="Albert R."/>
            <person name="Binder M."/>
            <person name="Bloem J."/>
            <person name="Labutti K."/>
            <person name="Salamov A."/>
            <person name="Andreopoulos B."/>
            <person name="Baker S."/>
            <person name="Barry K."/>
            <person name="Bills G."/>
            <person name="Bluhm B."/>
            <person name="Cannon C."/>
            <person name="Castanera R."/>
            <person name="Culley D."/>
            <person name="Daum C."/>
            <person name="Ezra D."/>
            <person name="Gonzalez J."/>
            <person name="Henrissat B."/>
            <person name="Kuo A."/>
            <person name="Liang C."/>
            <person name="Lipzen A."/>
            <person name="Lutzoni F."/>
            <person name="Magnuson J."/>
            <person name="Mondo S."/>
            <person name="Nolan M."/>
            <person name="Ohm R."/>
            <person name="Pangilinan J."/>
            <person name="Park H.-J."/>
            <person name="Ramirez L."/>
            <person name="Alfaro M."/>
            <person name="Sun H."/>
            <person name="Tritt A."/>
            <person name="Yoshinaga Y."/>
            <person name="Zwiers L.-H."/>
            <person name="Turgeon B."/>
            <person name="Goodwin S."/>
            <person name="Spatafora J."/>
            <person name="Crous P."/>
            <person name="Grigoriev I."/>
        </authorList>
    </citation>
    <scope>NUCLEOTIDE SEQUENCE</scope>
    <source>
        <strain evidence="3">CBS 260.36</strain>
    </source>
</reference>
<feature type="transmembrane region" description="Helical" evidence="1">
    <location>
        <begin position="104"/>
        <end position="127"/>
    </location>
</feature>
<evidence type="ECO:0000259" key="2">
    <source>
        <dbReference type="Pfam" id="PF01757"/>
    </source>
</evidence>
<keyword evidence="1" id="KW-0812">Transmembrane</keyword>
<dbReference type="OrthoDB" id="5819582at2759"/>
<keyword evidence="1" id="KW-1133">Transmembrane helix</keyword>
<organism evidence="3 4">
    <name type="scientific">Myriangium duriaei CBS 260.36</name>
    <dbReference type="NCBI Taxonomy" id="1168546"/>
    <lineage>
        <taxon>Eukaryota</taxon>
        <taxon>Fungi</taxon>
        <taxon>Dikarya</taxon>
        <taxon>Ascomycota</taxon>
        <taxon>Pezizomycotina</taxon>
        <taxon>Dothideomycetes</taxon>
        <taxon>Dothideomycetidae</taxon>
        <taxon>Myriangiales</taxon>
        <taxon>Myriangiaceae</taxon>
        <taxon>Myriangium</taxon>
    </lineage>
</organism>
<feature type="transmembrane region" description="Helical" evidence="1">
    <location>
        <begin position="222"/>
        <end position="242"/>
    </location>
</feature>
<dbReference type="AlphaFoldDB" id="A0A9P4MH03"/>
<dbReference type="EMBL" id="ML996086">
    <property type="protein sequence ID" value="KAF2152727.1"/>
    <property type="molecule type" value="Genomic_DNA"/>
</dbReference>
<keyword evidence="3" id="KW-0012">Acyltransferase</keyword>
<dbReference type="InterPro" id="IPR002656">
    <property type="entry name" value="Acyl_transf_3_dom"/>
</dbReference>
<feature type="transmembrane region" description="Helical" evidence="1">
    <location>
        <begin position="428"/>
        <end position="451"/>
    </location>
</feature>
<feature type="transmembrane region" description="Helical" evidence="1">
    <location>
        <begin position="155"/>
        <end position="171"/>
    </location>
</feature>
<protein>
    <submittedName>
        <fullName evidence="3">Acyltransferase, class 3</fullName>
    </submittedName>
</protein>
<dbReference type="PANTHER" id="PTHR23028">
    <property type="entry name" value="ACETYLTRANSFERASE"/>
    <property type="match status" value="1"/>
</dbReference>
<proteinExistence type="predicted"/>
<accession>A0A9P4MH03</accession>
<evidence type="ECO:0000313" key="3">
    <source>
        <dbReference type="EMBL" id="KAF2152727.1"/>
    </source>
</evidence>
<feature type="transmembrane region" description="Helical" evidence="1">
    <location>
        <begin position="347"/>
        <end position="367"/>
    </location>
</feature>
<dbReference type="Proteomes" id="UP000799439">
    <property type="component" value="Unassembled WGS sequence"/>
</dbReference>
<dbReference type="InterPro" id="IPR050879">
    <property type="entry name" value="Acyltransferase_3"/>
</dbReference>
<dbReference type="Pfam" id="PF01757">
    <property type="entry name" value="Acyl_transf_3"/>
    <property type="match status" value="1"/>
</dbReference>
<feature type="domain" description="Acyltransferase 3" evidence="2">
    <location>
        <begin position="58"/>
        <end position="448"/>
    </location>
</feature>
<name>A0A9P4MH03_9PEZI</name>
<dbReference type="PANTHER" id="PTHR23028:SF134">
    <property type="entry name" value="PUTATIVE (AFU_ORTHOLOGUE AFUA_4G08520)-RELATED"/>
    <property type="match status" value="1"/>
</dbReference>
<keyword evidence="4" id="KW-1185">Reference proteome</keyword>
<keyword evidence="1" id="KW-0472">Membrane</keyword>
<evidence type="ECO:0000256" key="1">
    <source>
        <dbReference type="SAM" id="Phobius"/>
    </source>
</evidence>
<evidence type="ECO:0000313" key="4">
    <source>
        <dbReference type="Proteomes" id="UP000799439"/>
    </source>
</evidence>
<sequence length="505" mass="57744">MTLLRSLTRIQSALASGGGSEGNTSGSSGGGGGGAFSRFLARFYGWPPAKLDPGRDTAWLDGLRGVAAFLVLTYHYHLEWWTFYLEAPYGAKPEHWMQIWRLPFLRIFFCAGHAQVSVFFVLSGFVLSWSPLASVRRGQADKLATTLSSATFRRWLRLYVPCFAVGLWSILELKWGLIDPPTIAKKDTILGQLWDYVKACERFADPLKIDRAENEFLHAYNWTMWTIPHEFAGSLLVFLLVLSVSRIRDYTRRTIVISSVTIICMLKARWTYWLFTYGVLLADYIRQNGGFIELHNPAARLGWGVVMVFSLWLAGVPEHSPFYDRPGYEFLDSLVPSNYKDIETGGRYWWCWAGILFVTSACHLVAVRRIFESSFTRYLGRVSYMLYVTHRVCYECVGRSFRQVLSNMFMTQKWSEELKANYFTAGPIIGILLWILSWTFLGPFAIFVAHWCEVFIDAPSVRLAKWVDQGFVKGFGAEKTANHEEMVRLTAQEEATLTEREPRIA</sequence>
<keyword evidence="3" id="KW-0808">Transferase</keyword>
<dbReference type="GO" id="GO:0016747">
    <property type="term" value="F:acyltransferase activity, transferring groups other than amino-acyl groups"/>
    <property type="evidence" value="ECO:0007669"/>
    <property type="project" value="InterPro"/>
</dbReference>